<gene>
    <name evidence="1" type="ORF">AE618_15025</name>
</gene>
<reference evidence="1 2" key="1">
    <citation type="submission" date="2015-07" db="EMBL/GenBank/DDBJ databases">
        <title>Whole genome sequencing of Bosea vaviloviae isolated from cave pool.</title>
        <authorList>
            <person name="Tan N.E.H."/>
            <person name="Lee Y.P."/>
            <person name="Gan H.M."/>
            <person name="Barton H."/>
            <person name="Savka M.A."/>
        </authorList>
    </citation>
    <scope>NUCLEOTIDE SEQUENCE [LARGE SCALE GENOMIC DNA]</scope>
    <source>
        <strain evidence="1 2">SD260</strain>
    </source>
</reference>
<evidence type="ECO:0008006" key="3">
    <source>
        <dbReference type="Google" id="ProtNLM"/>
    </source>
</evidence>
<dbReference type="GO" id="GO:0030246">
    <property type="term" value="F:carbohydrate binding"/>
    <property type="evidence" value="ECO:0007669"/>
    <property type="project" value="InterPro"/>
</dbReference>
<comment type="caution">
    <text evidence="1">The sequence shown here is derived from an EMBL/GenBank/DDBJ whole genome shotgun (WGS) entry which is preliminary data.</text>
</comment>
<dbReference type="InterPro" id="IPR011013">
    <property type="entry name" value="Gal_mutarotase_sf_dom"/>
</dbReference>
<dbReference type="EMBL" id="LGSZ01000047">
    <property type="protein sequence ID" value="KPH79883.1"/>
    <property type="molecule type" value="Genomic_DNA"/>
</dbReference>
<dbReference type="PANTHER" id="PTHR11122:SF13">
    <property type="entry name" value="GLUCOSE-6-PHOSPHATE 1-EPIMERASE"/>
    <property type="match status" value="1"/>
</dbReference>
<keyword evidence="2" id="KW-1185">Reference proteome</keyword>
<proteinExistence type="predicted"/>
<dbReference type="PANTHER" id="PTHR11122">
    <property type="entry name" value="APOSPORY-ASSOCIATED PROTEIN C-RELATED"/>
    <property type="match status" value="1"/>
</dbReference>
<evidence type="ECO:0000313" key="2">
    <source>
        <dbReference type="Proteomes" id="UP000037822"/>
    </source>
</evidence>
<name>A0A0N1N1Q9_9HYPH</name>
<dbReference type="OrthoDB" id="9795355at2"/>
<dbReference type="GO" id="GO:0005975">
    <property type="term" value="P:carbohydrate metabolic process"/>
    <property type="evidence" value="ECO:0007669"/>
    <property type="project" value="InterPro"/>
</dbReference>
<dbReference type="AlphaFoldDB" id="A0A0N1N1Q9"/>
<dbReference type="InterPro" id="IPR014718">
    <property type="entry name" value="GH-type_carb-bd"/>
</dbReference>
<accession>A0A0N1N1Q9</accession>
<organism evidence="1 2">
    <name type="scientific">Bosea vaviloviae</name>
    <dbReference type="NCBI Taxonomy" id="1526658"/>
    <lineage>
        <taxon>Bacteria</taxon>
        <taxon>Pseudomonadati</taxon>
        <taxon>Pseudomonadota</taxon>
        <taxon>Alphaproteobacteria</taxon>
        <taxon>Hyphomicrobiales</taxon>
        <taxon>Boseaceae</taxon>
        <taxon>Bosea</taxon>
    </lineage>
</organism>
<dbReference type="Proteomes" id="UP000037822">
    <property type="component" value="Unassembled WGS sequence"/>
</dbReference>
<evidence type="ECO:0000313" key="1">
    <source>
        <dbReference type="EMBL" id="KPH79883.1"/>
    </source>
</evidence>
<dbReference type="Gene3D" id="2.70.98.10">
    <property type="match status" value="1"/>
</dbReference>
<protein>
    <recommendedName>
        <fullName evidence="3">Aldose epimerase</fullName>
    </recommendedName>
</protein>
<dbReference type="RefSeq" id="WP_054209882.1">
    <property type="nucleotide sequence ID" value="NZ_LGSZ01000047.1"/>
</dbReference>
<sequence>MIQLRGDALTITIAELGAELQSVTDAQGQDWLWNGNPAIWAGRSPLLFPVIGKHPDGKVLIDGKRYPIKSHGVARTSPFQLVTQDDAACTLRLTDNDETRQAYPFAFALDMTYRLDGPALTLTARIANTGTVPMPFCFGYHPAVLWPLPGADGLPHRIHLGNGASPRHLRLSADGQRAPQSHASVFEDGVLTLDHALFVDDALIIAEGAGHHLWYGADGWPGVAVDFPGMPHLGIWTKPNGPYICIEPWHGLPSPSDPDEPLDKRAGVILLAPGAATELPMTLTFGVPKPS</sequence>
<dbReference type="SUPFAM" id="SSF74650">
    <property type="entry name" value="Galactose mutarotase-like"/>
    <property type="match status" value="1"/>
</dbReference>
<dbReference type="CDD" id="cd09024">
    <property type="entry name" value="Aldose_epim_lacX"/>
    <property type="match status" value="1"/>
</dbReference>
<dbReference type="InterPro" id="IPR008183">
    <property type="entry name" value="Aldose_1/G6P_1-epimerase"/>
</dbReference>
<dbReference type="PATRIC" id="fig|1526658.3.peg.4373"/>
<dbReference type="Pfam" id="PF01263">
    <property type="entry name" value="Aldose_epim"/>
    <property type="match status" value="1"/>
</dbReference>
<dbReference type="InterPro" id="IPR037481">
    <property type="entry name" value="LacX"/>
</dbReference>
<dbReference type="GO" id="GO:0016853">
    <property type="term" value="F:isomerase activity"/>
    <property type="evidence" value="ECO:0007669"/>
    <property type="project" value="InterPro"/>
</dbReference>